<dbReference type="InterPro" id="IPR018642">
    <property type="entry name" value="DUF2066"/>
</dbReference>
<feature type="chain" id="PRO_5037171478" evidence="1">
    <location>
        <begin position="20"/>
        <end position="351"/>
    </location>
</feature>
<evidence type="ECO:0000313" key="3">
    <source>
        <dbReference type="Proteomes" id="UP000664904"/>
    </source>
</evidence>
<keyword evidence="3" id="KW-1185">Reference proteome</keyword>
<protein>
    <submittedName>
        <fullName evidence="2">DUF2066 domain-containing protein</fullName>
    </submittedName>
</protein>
<accession>A0A975DIL7</accession>
<keyword evidence="1" id="KW-0732">Signal</keyword>
<organism evidence="2 3">
    <name type="scientific">Pseudoalteromonas xiamenensis</name>
    <dbReference type="NCBI Taxonomy" id="882626"/>
    <lineage>
        <taxon>Bacteria</taxon>
        <taxon>Pseudomonadati</taxon>
        <taxon>Pseudomonadota</taxon>
        <taxon>Gammaproteobacteria</taxon>
        <taxon>Alteromonadales</taxon>
        <taxon>Pseudoalteromonadaceae</taxon>
        <taxon>Pseudoalteromonas</taxon>
    </lineage>
</organism>
<dbReference type="Pfam" id="PF09839">
    <property type="entry name" value="DUF2066"/>
    <property type="match status" value="1"/>
</dbReference>
<evidence type="ECO:0000256" key="1">
    <source>
        <dbReference type="SAM" id="SignalP"/>
    </source>
</evidence>
<feature type="signal peptide" evidence="1">
    <location>
        <begin position="1"/>
        <end position="19"/>
    </location>
</feature>
<proteinExistence type="predicted"/>
<dbReference type="Proteomes" id="UP000664904">
    <property type="component" value="Chromosome"/>
</dbReference>
<gene>
    <name evidence="2" type="ORF">J5O05_02420</name>
</gene>
<evidence type="ECO:0000313" key="2">
    <source>
        <dbReference type="EMBL" id="QTH71827.1"/>
    </source>
</evidence>
<dbReference type="EMBL" id="CP072133">
    <property type="protein sequence ID" value="QTH71827.1"/>
    <property type="molecule type" value="Genomic_DNA"/>
</dbReference>
<sequence>MLLRLLLTSICLLCFSVQAVEIQNLYQSSVQVKDKSRQARIEAGQDALTRVIKKLTGVDNTQSHKLVRQALRDYSEYLTKYEYVENSEGELKASFLFDETKMNQLVRDANWPFWGNRRPQIVLWMVIEDNQTREFVTRESYPQLERLIYDKATEWGLPILVPLLDLQDRLQVGVPEVWANFSEPVENASKRYGAERVITARIFQQPASSSWMLEWRYTDALYFEPQQLVGDKQVIISQMVENLAHSLLEEFSISNSSIAELKTDTITIRNLRNFKDIELAKRRLQSISSIKDVDIFSRSEGTVEFVVQHVSNVVDLKKALSLEQALSIYVDPNAFYHVENDKNLTYEWVGK</sequence>
<name>A0A975DIL7_9GAMM</name>
<dbReference type="AlphaFoldDB" id="A0A975DIL7"/>
<reference evidence="2" key="1">
    <citation type="submission" date="2021-03" db="EMBL/GenBank/DDBJ databases">
        <title>Complete Genome of Pseudoalteromonas xiamenensis STKMTI.2, a new potential marine bacterium producing anti-Vibrio compounds.</title>
        <authorList>
            <person name="Handayani D.P."/>
            <person name="Isnansetyo A."/>
            <person name="Istiqomah I."/>
            <person name="Jumina J."/>
        </authorList>
    </citation>
    <scope>NUCLEOTIDE SEQUENCE</scope>
    <source>
        <strain evidence="2">STKMTI.2</strain>
    </source>
</reference>
<dbReference type="KEGG" id="pxi:J5O05_02420"/>